<name>A0A8H3LLI5_9GLOM</name>
<feature type="compositionally biased region" description="Basic and acidic residues" evidence="1">
    <location>
        <begin position="73"/>
        <end position="82"/>
    </location>
</feature>
<evidence type="ECO:0000256" key="2">
    <source>
        <dbReference type="SAM" id="Phobius"/>
    </source>
</evidence>
<reference evidence="3" key="1">
    <citation type="submission" date="2019-10" db="EMBL/GenBank/DDBJ databases">
        <title>Conservation and host-specific expression of non-tandemly repeated heterogenous ribosome RNA gene in arbuscular mycorrhizal fungi.</title>
        <authorList>
            <person name="Maeda T."/>
            <person name="Kobayashi Y."/>
            <person name="Nakagawa T."/>
            <person name="Ezawa T."/>
            <person name="Yamaguchi K."/>
            <person name="Bino T."/>
            <person name="Nishimoto Y."/>
            <person name="Shigenobu S."/>
            <person name="Kawaguchi M."/>
        </authorList>
    </citation>
    <scope>NUCLEOTIDE SEQUENCE</scope>
    <source>
        <strain evidence="3">HR1</strain>
    </source>
</reference>
<feature type="compositionally biased region" description="Basic residues" evidence="1">
    <location>
        <begin position="83"/>
        <end position="94"/>
    </location>
</feature>
<protein>
    <submittedName>
        <fullName evidence="3">Uncharacterized protein</fullName>
    </submittedName>
</protein>
<keyword evidence="2" id="KW-0472">Membrane</keyword>
<keyword evidence="2" id="KW-1133">Transmembrane helix</keyword>
<sequence>MVFCPVDPKQRETFTAVVDGLPDFVRKQSLLIQDTASKIYSMVSNHTNLRSTGGRNQLIAYFNDYDTLRTTLDKRRTPERVKPSKGGKLPKRNKKNEPVISDAREKLAGLIQLLTNSIKGFSFLPVLIVLLYSFAVGSVVGGSRLHRLSVENYFISRLMRLYQNYNLVLLKFREHDKVILVSEI</sequence>
<dbReference type="Proteomes" id="UP000615446">
    <property type="component" value="Unassembled WGS sequence"/>
</dbReference>
<feature type="transmembrane region" description="Helical" evidence="2">
    <location>
        <begin position="120"/>
        <end position="140"/>
    </location>
</feature>
<proteinExistence type="predicted"/>
<keyword evidence="2" id="KW-0812">Transmembrane</keyword>
<dbReference type="AlphaFoldDB" id="A0A8H3LLI5"/>
<comment type="caution">
    <text evidence="3">The sequence shown here is derived from an EMBL/GenBank/DDBJ whole genome shotgun (WGS) entry which is preliminary data.</text>
</comment>
<accession>A0A8H3LLI5</accession>
<evidence type="ECO:0000256" key="1">
    <source>
        <dbReference type="SAM" id="MobiDB-lite"/>
    </source>
</evidence>
<feature type="region of interest" description="Disordered" evidence="1">
    <location>
        <begin position="73"/>
        <end position="96"/>
    </location>
</feature>
<organism evidence="3 4">
    <name type="scientific">Rhizophagus clarus</name>
    <dbReference type="NCBI Taxonomy" id="94130"/>
    <lineage>
        <taxon>Eukaryota</taxon>
        <taxon>Fungi</taxon>
        <taxon>Fungi incertae sedis</taxon>
        <taxon>Mucoromycota</taxon>
        <taxon>Glomeromycotina</taxon>
        <taxon>Glomeromycetes</taxon>
        <taxon>Glomerales</taxon>
        <taxon>Glomeraceae</taxon>
        <taxon>Rhizophagus</taxon>
    </lineage>
</organism>
<dbReference type="EMBL" id="BLAL01000169">
    <property type="protein sequence ID" value="GES87523.1"/>
    <property type="molecule type" value="Genomic_DNA"/>
</dbReference>
<gene>
    <name evidence="3" type="ORF">RCL2_001451500</name>
</gene>
<evidence type="ECO:0000313" key="4">
    <source>
        <dbReference type="Proteomes" id="UP000615446"/>
    </source>
</evidence>
<evidence type="ECO:0000313" key="3">
    <source>
        <dbReference type="EMBL" id="GES87523.1"/>
    </source>
</evidence>